<dbReference type="RefSeq" id="WP_109921777.1">
    <property type="nucleotide sequence ID" value="NZ_QGLF01000004.1"/>
</dbReference>
<dbReference type="Proteomes" id="UP000246077">
    <property type="component" value="Unassembled WGS sequence"/>
</dbReference>
<comment type="cofactor">
    <cofactor evidence="1">
        <name>Zn(2+)</name>
        <dbReference type="ChEBI" id="CHEBI:29105"/>
    </cofactor>
</comment>
<keyword evidence="6" id="KW-1185">Reference proteome</keyword>
<reference evidence="6" key="1">
    <citation type="submission" date="2018-05" db="EMBL/GenBank/DDBJ databases">
        <title>Zavarzinia sp. HR-AS.</title>
        <authorList>
            <person name="Lee Y."/>
            <person name="Jeon C.O."/>
        </authorList>
    </citation>
    <scope>NUCLEOTIDE SEQUENCE [LARGE SCALE GENOMIC DNA]</scope>
    <source>
        <strain evidence="6">DSM 1231</strain>
    </source>
</reference>
<name>A0A317E2K8_9PROT</name>
<dbReference type="GO" id="GO:0046872">
    <property type="term" value="F:metal ion binding"/>
    <property type="evidence" value="ECO:0007669"/>
    <property type="project" value="UniProtKB-KW"/>
</dbReference>
<evidence type="ECO:0000313" key="5">
    <source>
        <dbReference type="EMBL" id="PWR19603.1"/>
    </source>
</evidence>
<evidence type="ECO:0000313" key="6">
    <source>
        <dbReference type="Proteomes" id="UP000246077"/>
    </source>
</evidence>
<evidence type="ECO:0000256" key="1">
    <source>
        <dbReference type="ARBA" id="ARBA00001947"/>
    </source>
</evidence>
<evidence type="ECO:0000256" key="2">
    <source>
        <dbReference type="ARBA" id="ARBA00022679"/>
    </source>
</evidence>
<dbReference type="GO" id="GO:0043720">
    <property type="term" value="F:3-keto-5-aminohexanoate cleavage activity"/>
    <property type="evidence" value="ECO:0007669"/>
    <property type="project" value="InterPro"/>
</dbReference>
<proteinExistence type="predicted"/>
<keyword evidence="3" id="KW-0479">Metal-binding</keyword>
<organism evidence="5 6">
    <name type="scientific">Zavarzinia compransoris</name>
    <dbReference type="NCBI Taxonomy" id="1264899"/>
    <lineage>
        <taxon>Bacteria</taxon>
        <taxon>Pseudomonadati</taxon>
        <taxon>Pseudomonadota</taxon>
        <taxon>Alphaproteobacteria</taxon>
        <taxon>Rhodospirillales</taxon>
        <taxon>Zavarziniaceae</taxon>
        <taxon>Zavarzinia</taxon>
    </lineage>
</organism>
<keyword evidence="2" id="KW-0808">Transferase</keyword>
<dbReference type="Pfam" id="PF05853">
    <property type="entry name" value="BKACE"/>
    <property type="match status" value="1"/>
</dbReference>
<sequence length="310" mass="33950">MAARKVIITCAVTGSIHTPTMSPHLPVTPDEIAGQAIAAAEAGAAILHLHARDPKDGRPSPDPDIFFRFLPRIRQATDAVINITTGGSSAMTLDERLAAPLRAAPEMCSLNMGSMNFGLFPLVERYPDWQHDWEPRLLENTRDTIFKNTFKDIEDILERLGKGCGARFEFECYDVGHLYTLAHFRDRGLVEGPLFIQFVLGVLGGIGPEPENLIHMKGIADRLFGRDYRFSVLGAGRFQMPLVTMGAILGGHVRVGLEDSLTLGRGQLATSNAEQVRRIRAILEALSLEVASPDEARAMLHLKGGDKVAF</sequence>
<dbReference type="InterPro" id="IPR008567">
    <property type="entry name" value="BKACE"/>
</dbReference>
<dbReference type="OrthoDB" id="9805277at2"/>
<dbReference type="AlphaFoldDB" id="A0A317E2K8"/>
<dbReference type="Gene3D" id="3.20.20.70">
    <property type="entry name" value="Aldolase class I"/>
    <property type="match status" value="1"/>
</dbReference>
<evidence type="ECO:0000256" key="3">
    <source>
        <dbReference type="ARBA" id="ARBA00022723"/>
    </source>
</evidence>
<protein>
    <submittedName>
        <fullName evidence="5">3-keto-5-aminohexanoate cleavage protein</fullName>
    </submittedName>
</protein>
<dbReference type="PANTHER" id="PTHR37418:SF2">
    <property type="entry name" value="3-KETO-5-AMINOHEXANOATE CLEAVAGE ENZYME"/>
    <property type="match status" value="1"/>
</dbReference>
<keyword evidence="4" id="KW-0862">Zinc</keyword>
<dbReference type="EMBL" id="QGLF01000004">
    <property type="protein sequence ID" value="PWR19603.1"/>
    <property type="molecule type" value="Genomic_DNA"/>
</dbReference>
<evidence type="ECO:0000256" key="4">
    <source>
        <dbReference type="ARBA" id="ARBA00022833"/>
    </source>
</evidence>
<comment type="caution">
    <text evidence="5">The sequence shown here is derived from an EMBL/GenBank/DDBJ whole genome shotgun (WGS) entry which is preliminary data.</text>
</comment>
<dbReference type="PANTHER" id="PTHR37418">
    <property type="entry name" value="3-KETO-5-AMINOHEXANOATE CLEAVAGE ENZYME-RELATED"/>
    <property type="match status" value="1"/>
</dbReference>
<accession>A0A317E2K8</accession>
<dbReference type="InterPro" id="IPR013785">
    <property type="entry name" value="Aldolase_TIM"/>
</dbReference>
<gene>
    <name evidence="5" type="ORF">DKG75_14110</name>
</gene>